<dbReference type="RefSeq" id="WP_229961318.1">
    <property type="nucleotide sequence ID" value="NZ_JAJJWI010000011.1"/>
</dbReference>
<evidence type="ECO:0000256" key="1">
    <source>
        <dbReference type="SAM" id="MobiDB-lite"/>
    </source>
</evidence>
<keyword evidence="3" id="KW-1185">Reference proteome</keyword>
<feature type="compositionally biased region" description="Basic and acidic residues" evidence="1">
    <location>
        <begin position="1"/>
        <end position="82"/>
    </location>
</feature>
<protein>
    <submittedName>
        <fullName evidence="2">Uncharacterized protein</fullName>
    </submittedName>
</protein>
<dbReference type="EMBL" id="JBHUHV010000059">
    <property type="protein sequence ID" value="MFD2069355.1"/>
    <property type="molecule type" value="Genomic_DNA"/>
</dbReference>
<dbReference type="Proteomes" id="UP001597369">
    <property type="component" value="Unassembled WGS sequence"/>
</dbReference>
<feature type="compositionally biased region" description="Basic and acidic residues" evidence="1">
    <location>
        <begin position="96"/>
        <end position="123"/>
    </location>
</feature>
<gene>
    <name evidence="2" type="ORF">ACFSKU_20900</name>
</gene>
<organism evidence="2 3">
    <name type="scientific">Pontibacter silvestris</name>
    <dbReference type="NCBI Taxonomy" id="2305183"/>
    <lineage>
        <taxon>Bacteria</taxon>
        <taxon>Pseudomonadati</taxon>
        <taxon>Bacteroidota</taxon>
        <taxon>Cytophagia</taxon>
        <taxon>Cytophagales</taxon>
        <taxon>Hymenobacteraceae</taxon>
        <taxon>Pontibacter</taxon>
    </lineage>
</organism>
<reference evidence="3" key="1">
    <citation type="journal article" date="2019" name="Int. J. Syst. Evol. Microbiol.">
        <title>The Global Catalogue of Microorganisms (GCM) 10K type strain sequencing project: providing services to taxonomists for standard genome sequencing and annotation.</title>
        <authorList>
            <consortium name="The Broad Institute Genomics Platform"/>
            <consortium name="The Broad Institute Genome Sequencing Center for Infectious Disease"/>
            <person name="Wu L."/>
            <person name="Ma J."/>
        </authorList>
    </citation>
    <scope>NUCLEOTIDE SEQUENCE [LARGE SCALE GENOMIC DNA]</scope>
    <source>
        <strain evidence="3">JCM 16545</strain>
    </source>
</reference>
<evidence type="ECO:0000313" key="3">
    <source>
        <dbReference type="Proteomes" id="UP001597369"/>
    </source>
</evidence>
<proteinExistence type="predicted"/>
<feature type="compositionally biased region" description="Basic and acidic residues" evidence="1">
    <location>
        <begin position="145"/>
        <end position="154"/>
    </location>
</feature>
<accession>A0ABW4X578</accession>
<comment type="caution">
    <text evidence="2">The sequence shown here is derived from an EMBL/GenBank/DDBJ whole genome shotgun (WGS) entry which is preliminary data.</text>
</comment>
<evidence type="ECO:0000313" key="2">
    <source>
        <dbReference type="EMBL" id="MFD2069355.1"/>
    </source>
</evidence>
<name>A0ABW4X578_9BACT</name>
<feature type="region of interest" description="Disordered" evidence="1">
    <location>
        <begin position="1"/>
        <end position="154"/>
    </location>
</feature>
<sequence>MRYEDNEPINPRDREQYLRRREQHGFDRNREDNFHDFSSRWGHPETPFEPRPRDWHPQDDRRFRSKSEQYKDDWRPFERKINQQEQQYSSNSPEDINEHYEPRWRQRDVYFDRDNQHANDRWQRQHFSPPPHYRHRILRQNPPPEDFRDDERNR</sequence>
<feature type="compositionally biased region" description="Polar residues" evidence="1">
    <location>
        <begin position="83"/>
        <end position="94"/>
    </location>
</feature>